<feature type="domain" description="Cytochrome c" evidence="8">
    <location>
        <begin position="147"/>
        <end position="227"/>
    </location>
</feature>
<dbReference type="InterPro" id="IPR009056">
    <property type="entry name" value="Cyt_c-like_dom"/>
</dbReference>
<evidence type="ECO:0000256" key="5">
    <source>
        <dbReference type="ARBA" id="ARBA00023004"/>
    </source>
</evidence>
<keyword evidence="5 6" id="KW-0408">Iron</keyword>
<keyword evidence="2 6" id="KW-0349">Heme</keyword>
<dbReference type="EMBL" id="JACHWF010000005">
    <property type="protein sequence ID" value="MBB3009603.1"/>
    <property type="molecule type" value="Genomic_DNA"/>
</dbReference>
<dbReference type="Gene3D" id="1.10.760.10">
    <property type="entry name" value="Cytochrome c-like domain"/>
    <property type="match status" value="2"/>
</dbReference>
<dbReference type="PRINTS" id="PR00605">
    <property type="entry name" value="CYTCHROMECIC"/>
</dbReference>
<dbReference type="PANTHER" id="PTHR33751:SF9">
    <property type="entry name" value="CYTOCHROME C4"/>
    <property type="match status" value="1"/>
</dbReference>
<evidence type="ECO:0000256" key="4">
    <source>
        <dbReference type="ARBA" id="ARBA00022982"/>
    </source>
</evidence>
<dbReference type="SUPFAM" id="SSF46626">
    <property type="entry name" value="Cytochrome c"/>
    <property type="match status" value="2"/>
</dbReference>
<feature type="domain" description="Cytochrome c" evidence="8">
    <location>
        <begin position="30"/>
        <end position="135"/>
    </location>
</feature>
<accession>A0A7W4VDH6</accession>
<evidence type="ECO:0000313" key="9">
    <source>
        <dbReference type="EMBL" id="MBB3009603.1"/>
    </source>
</evidence>
<dbReference type="GO" id="GO:0020037">
    <property type="term" value="F:heme binding"/>
    <property type="evidence" value="ECO:0007669"/>
    <property type="project" value="InterPro"/>
</dbReference>
<dbReference type="InterPro" id="IPR008168">
    <property type="entry name" value="Cyt_C_IC"/>
</dbReference>
<evidence type="ECO:0000256" key="7">
    <source>
        <dbReference type="SAM" id="Phobius"/>
    </source>
</evidence>
<keyword evidence="3 6" id="KW-0479">Metal-binding</keyword>
<dbReference type="Pfam" id="PF00034">
    <property type="entry name" value="Cytochrom_C"/>
    <property type="match status" value="1"/>
</dbReference>
<sequence>MMNTATKPRSRGKRIFIRSGWVLLAVVLIGGIVYGPELYGLLRVSKEIDQIASDDARVNGPWPRASDACIYCHGFEGNARTQAYPRLAGQKEAYLRKQLTAFASGERSDPIMTPFALSLSEREFESLVTHFSQMTPLPNTTFHADAIRVARGEALARASNCTACHGPQLEGKDAYPRLAGQGYDYLVDQLTNFKNGTRRDATGAMAAMAGPLSQRDIEDLAQFIASR</sequence>
<evidence type="ECO:0000256" key="2">
    <source>
        <dbReference type="ARBA" id="ARBA00022617"/>
    </source>
</evidence>
<dbReference type="AlphaFoldDB" id="A0A7W4VDH6"/>
<dbReference type="InterPro" id="IPR050597">
    <property type="entry name" value="Cytochrome_c_Oxidase_Subunit"/>
</dbReference>
<dbReference type="PROSITE" id="PS51007">
    <property type="entry name" value="CYTC"/>
    <property type="match status" value="2"/>
</dbReference>
<dbReference type="GO" id="GO:0009055">
    <property type="term" value="F:electron transfer activity"/>
    <property type="evidence" value="ECO:0007669"/>
    <property type="project" value="InterPro"/>
</dbReference>
<reference evidence="9 10" key="1">
    <citation type="submission" date="2020-08" db="EMBL/GenBank/DDBJ databases">
        <title>Genomic Encyclopedia of Type Strains, Phase IV (KMG-V): Genome sequencing to study the core and pangenomes of soil and plant-associated prokaryotes.</title>
        <authorList>
            <person name="Whitman W."/>
        </authorList>
    </citation>
    <scope>NUCLEOTIDE SEQUENCE [LARGE SCALE GENOMIC DNA]</scope>
    <source>
        <strain evidence="9 10">SLV-2362</strain>
    </source>
</reference>
<feature type="transmembrane region" description="Helical" evidence="7">
    <location>
        <begin position="21"/>
        <end position="42"/>
    </location>
</feature>
<evidence type="ECO:0000256" key="3">
    <source>
        <dbReference type="ARBA" id="ARBA00022723"/>
    </source>
</evidence>
<keyword evidence="10" id="KW-1185">Reference proteome</keyword>
<keyword evidence="1" id="KW-0813">Transport</keyword>
<organism evidence="9 10">
    <name type="scientific">Cupriavidus alkaliphilus</name>
    <dbReference type="NCBI Taxonomy" id="942866"/>
    <lineage>
        <taxon>Bacteria</taxon>
        <taxon>Pseudomonadati</taxon>
        <taxon>Pseudomonadota</taxon>
        <taxon>Betaproteobacteria</taxon>
        <taxon>Burkholderiales</taxon>
        <taxon>Burkholderiaceae</taxon>
        <taxon>Cupriavidus</taxon>
    </lineage>
</organism>
<dbReference type="GO" id="GO:0005506">
    <property type="term" value="F:iron ion binding"/>
    <property type="evidence" value="ECO:0007669"/>
    <property type="project" value="InterPro"/>
</dbReference>
<protein>
    <submittedName>
        <fullName evidence="9">Cytochrome c553</fullName>
    </submittedName>
</protein>
<keyword evidence="7" id="KW-0812">Transmembrane</keyword>
<keyword evidence="7" id="KW-0472">Membrane</keyword>
<dbReference type="Proteomes" id="UP000578036">
    <property type="component" value="Unassembled WGS sequence"/>
</dbReference>
<gene>
    <name evidence="9" type="ORF">FHX61_004276</name>
</gene>
<keyword evidence="4" id="KW-0249">Electron transport</keyword>
<dbReference type="InterPro" id="IPR036909">
    <property type="entry name" value="Cyt_c-like_dom_sf"/>
</dbReference>
<dbReference type="PANTHER" id="PTHR33751">
    <property type="entry name" value="CBB3-TYPE CYTOCHROME C OXIDASE SUBUNIT FIXP"/>
    <property type="match status" value="1"/>
</dbReference>
<keyword evidence="7" id="KW-1133">Transmembrane helix</keyword>
<evidence type="ECO:0000313" key="10">
    <source>
        <dbReference type="Proteomes" id="UP000578036"/>
    </source>
</evidence>
<comment type="caution">
    <text evidence="9">The sequence shown here is derived from an EMBL/GenBank/DDBJ whole genome shotgun (WGS) entry which is preliminary data.</text>
</comment>
<name>A0A7W4VDH6_9BURK</name>
<evidence type="ECO:0000256" key="1">
    <source>
        <dbReference type="ARBA" id="ARBA00022448"/>
    </source>
</evidence>
<evidence type="ECO:0000259" key="8">
    <source>
        <dbReference type="PROSITE" id="PS51007"/>
    </source>
</evidence>
<dbReference type="RefSeq" id="WP_183300091.1">
    <property type="nucleotide sequence ID" value="NZ_JACHWF010000005.1"/>
</dbReference>
<proteinExistence type="predicted"/>
<evidence type="ECO:0000256" key="6">
    <source>
        <dbReference type="PROSITE-ProRule" id="PRU00433"/>
    </source>
</evidence>